<proteinExistence type="predicted"/>
<protein>
    <submittedName>
        <fullName evidence="1">Uncharacterized protein</fullName>
    </submittedName>
</protein>
<reference evidence="1 2" key="1">
    <citation type="journal article" date="2018" name="Sci. Rep.">
        <title>Genomic signatures of local adaptation to the degree of environmental predictability in rotifers.</title>
        <authorList>
            <person name="Franch-Gras L."/>
            <person name="Hahn C."/>
            <person name="Garcia-Roger E.M."/>
            <person name="Carmona M.J."/>
            <person name="Serra M."/>
            <person name="Gomez A."/>
        </authorList>
    </citation>
    <scope>NUCLEOTIDE SEQUENCE [LARGE SCALE GENOMIC DNA]</scope>
    <source>
        <strain evidence="1">HYR1</strain>
    </source>
</reference>
<keyword evidence="2" id="KW-1185">Reference proteome</keyword>
<sequence length="70" mass="8358">MYFHIKKTLLKWWQTMNKASLRARNCRQDYTFFKPNCKPFGLTSSLFISSKSTLNKPLLADNYQSLFLFK</sequence>
<evidence type="ECO:0000313" key="1">
    <source>
        <dbReference type="EMBL" id="RNA31720.1"/>
    </source>
</evidence>
<accession>A0A3M7S821</accession>
<organism evidence="1 2">
    <name type="scientific">Brachionus plicatilis</name>
    <name type="common">Marine rotifer</name>
    <name type="synonym">Brachionus muelleri</name>
    <dbReference type="NCBI Taxonomy" id="10195"/>
    <lineage>
        <taxon>Eukaryota</taxon>
        <taxon>Metazoa</taxon>
        <taxon>Spiralia</taxon>
        <taxon>Gnathifera</taxon>
        <taxon>Rotifera</taxon>
        <taxon>Eurotatoria</taxon>
        <taxon>Monogononta</taxon>
        <taxon>Pseudotrocha</taxon>
        <taxon>Ploima</taxon>
        <taxon>Brachionidae</taxon>
        <taxon>Brachionus</taxon>
    </lineage>
</organism>
<gene>
    <name evidence="1" type="ORF">BpHYR1_004653</name>
</gene>
<dbReference type="Proteomes" id="UP000276133">
    <property type="component" value="Unassembled WGS sequence"/>
</dbReference>
<dbReference type="EMBL" id="REGN01001907">
    <property type="protein sequence ID" value="RNA31720.1"/>
    <property type="molecule type" value="Genomic_DNA"/>
</dbReference>
<name>A0A3M7S821_BRAPC</name>
<comment type="caution">
    <text evidence="1">The sequence shown here is derived from an EMBL/GenBank/DDBJ whole genome shotgun (WGS) entry which is preliminary data.</text>
</comment>
<evidence type="ECO:0000313" key="2">
    <source>
        <dbReference type="Proteomes" id="UP000276133"/>
    </source>
</evidence>
<dbReference type="AlphaFoldDB" id="A0A3M7S821"/>